<reference evidence="3 4" key="1">
    <citation type="submission" date="2018-09" db="EMBL/GenBank/DDBJ databases">
        <title>The draft genome of Acinetobacter sp. strains.</title>
        <authorList>
            <person name="Qin J."/>
            <person name="Feng Y."/>
            <person name="Zong Z."/>
        </authorList>
    </citation>
    <scope>NUCLEOTIDE SEQUENCE [LARGE SCALE GENOMIC DNA]</scope>
    <source>
        <strain evidence="3 4">WCHAc060005</strain>
    </source>
</reference>
<sequence>MVLILPLLSFLVGYWGVNRLYAIRALLAASLAKLFIPALIVYNMVFYKPGSIWLIGLSFVSSIIFFAVFYALQRDKLRALCFSYLNGAWLGFPFALAIFGPNASSTIVALYIGGSLFGNICAIMAVSDAPKEVSFILKKVLISPPVIALSIVAILSIWDLSAYEYHPMVQWVYQMNKILVTFAGMCVLGMWLSKVRIGWRDLQRSLIIMIARMCLAVLICIGAYLLLPIPHHLFIYAVIFMFFCLPPAANIVALETHYQGTGHSAKYIASGTIISAGIISIYGLTLHVCLPNLF</sequence>
<feature type="transmembrane region" description="Helical" evidence="2">
    <location>
        <begin position="265"/>
        <end position="284"/>
    </location>
</feature>
<feature type="transmembrane region" description="Helical" evidence="2">
    <location>
        <begin position="178"/>
        <end position="194"/>
    </location>
</feature>
<feature type="transmembrane region" description="Helical" evidence="2">
    <location>
        <begin position="233"/>
        <end position="253"/>
    </location>
</feature>
<feature type="transmembrane region" description="Helical" evidence="2">
    <location>
        <begin position="21"/>
        <end position="45"/>
    </location>
</feature>
<name>A0ABX9U0V3_9GAMM</name>
<feature type="transmembrane region" description="Helical" evidence="2">
    <location>
        <begin position="106"/>
        <end position="127"/>
    </location>
</feature>
<dbReference type="Proteomes" id="UP000280271">
    <property type="component" value="Unassembled WGS sequence"/>
</dbReference>
<evidence type="ECO:0000313" key="3">
    <source>
        <dbReference type="EMBL" id="RLL24525.1"/>
    </source>
</evidence>
<gene>
    <name evidence="3" type="ORF">D9K81_00635</name>
</gene>
<keyword evidence="2" id="KW-0472">Membrane</keyword>
<keyword evidence="2" id="KW-0812">Transmembrane</keyword>
<feature type="transmembrane region" description="Helical" evidence="2">
    <location>
        <begin position="139"/>
        <end position="158"/>
    </location>
</feature>
<feature type="transmembrane region" description="Helical" evidence="2">
    <location>
        <begin position="206"/>
        <end position="227"/>
    </location>
</feature>
<keyword evidence="1" id="KW-0813">Transport</keyword>
<accession>A0ABX9U0V3</accession>
<feature type="transmembrane region" description="Helical" evidence="2">
    <location>
        <begin position="79"/>
        <end position="100"/>
    </location>
</feature>
<dbReference type="RefSeq" id="WP_120374287.1">
    <property type="nucleotide sequence ID" value="NZ_RCHC01000001.1"/>
</dbReference>
<proteinExistence type="predicted"/>
<evidence type="ECO:0000256" key="1">
    <source>
        <dbReference type="ARBA" id="ARBA00022448"/>
    </source>
</evidence>
<feature type="transmembrane region" description="Helical" evidence="2">
    <location>
        <begin position="51"/>
        <end position="72"/>
    </location>
</feature>
<keyword evidence="2" id="KW-1133">Transmembrane helix</keyword>
<evidence type="ECO:0000256" key="2">
    <source>
        <dbReference type="SAM" id="Phobius"/>
    </source>
</evidence>
<dbReference type="PANTHER" id="PTHR36838">
    <property type="entry name" value="AUXIN EFFLUX CARRIER FAMILY PROTEIN"/>
    <property type="match status" value="1"/>
</dbReference>
<dbReference type="EMBL" id="RCHC01000001">
    <property type="protein sequence ID" value="RLL24525.1"/>
    <property type="molecule type" value="Genomic_DNA"/>
</dbReference>
<keyword evidence="4" id="KW-1185">Reference proteome</keyword>
<comment type="caution">
    <text evidence="3">The sequence shown here is derived from an EMBL/GenBank/DDBJ whole genome shotgun (WGS) entry which is preliminary data.</text>
</comment>
<organism evidence="3 4">
    <name type="scientific">Acinetobacter chengduensis</name>
    <dbReference type="NCBI Taxonomy" id="2420890"/>
    <lineage>
        <taxon>Bacteria</taxon>
        <taxon>Pseudomonadati</taxon>
        <taxon>Pseudomonadota</taxon>
        <taxon>Gammaproteobacteria</taxon>
        <taxon>Moraxellales</taxon>
        <taxon>Moraxellaceae</taxon>
        <taxon>Acinetobacter</taxon>
    </lineage>
</organism>
<protein>
    <submittedName>
        <fullName evidence="3">Permease</fullName>
    </submittedName>
</protein>
<dbReference type="PANTHER" id="PTHR36838:SF3">
    <property type="entry name" value="TRANSPORTER AUXIN EFFLUX CARRIER EC FAMILY"/>
    <property type="match status" value="1"/>
</dbReference>
<evidence type="ECO:0000313" key="4">
    <source>
        <dbReference type="Proteomes" id="UP000280271"/>
    </source>
</evidence>